<name>A0A653CVL6_CALMS</name>
<evidence type="ECO:0008006" key="3">
    <source>
        <dbReference type="Google" id="ProtNLM"/>
    </source>
</evidence>
<proteinExistence type="predicted"/>
<reference evidence="1 2" key="1">
    <citation type="submission" date="2019-01" db="EMBL/GenBank/DDBJ databases">
        <authorList>
            <person name="Sayadi A."/>
        </authorList>
    </citation>
    <scope>NUCLEOTIDE SEQUENCE [LARGE SCALE GENOMIC DNA]</scope>
</reference>
<dbReference type="AlphaFoldDB" id="A0A653CVL6"/>
<accession>A0A653CVL6</accession>
<dbReference type="InterPro" id="IPR012337">
    <property type="entry name" value="RNaseH-like_sf"/>
</dbReference>
<evidence type="ECO:0000313" key="2">
    <source>
        <dbReference type="Proteomes" id="UP000410492"/>
    </source>
</evidence>
<dbReference type="Proteomes" id="UP000410492">
    <property type="component" value="Unassembled WGS sequence"/>
</dbReference>
<evidence type="ECO:0000313" key="1">
    <source>
        <dbReference type="EMBL" id="VEN51906.1"/>
    </source>
</evidence>
<dbReference type="InterPro" id="IPR036397">
    <property type="entry name" value="RNaseH_sf"/>
</dbReference>
<dbReference type="EMBL" id="CAACVG010009061">
    <property type="protein sequence ID" value="VEN51906.1"/>
    <property type="molecule type" value="Genomic_DNA"/>
</dbReference>
<protein>
    <recommendedName>
        <fullName evidence="3">RNase H type-1 domain-containing protein</fullName>
    </recommendedName>
</protein>
<dbReference type="SUPFAM" id="SSF53098">
    <property type="entry name" value="Ribonuclease H-like"/>
    <property type="match status" value="1"/>
</dbReference>
<keyword evidence="2" id="KW-1185">Reference proteome</keyword>
<sequence length="322" mass="36169">MSKTRVDHGCAIRNVQQRGTTNSNQNPLFKGGGRIAAPAGSVINSVFIIAFGTCVCSGIARIQLSQDVNAFRDLVHIALISRNCNCSCVVNLAMFCVYSEFNQLETWKQCGLSLAESFYRTGSGRETVQPQKEASNCKEHSLSSIYAINNVFTKDPMVRLIQTAFHNLKNLEKRIILVWTPSHIGIEANERADAAAKLVSSLEPDENISTRLEDAKGYLRIKIIERWQSYYEAFDPKLRIVASQPWSFPTPLRRREQVVITRLRIGHTFITSSFVLIGEDHTLCEACGIHLTVKHILLECPQYEARRSQLSHQAIYLIASVL</sequence>
<gene>
    <name evidence="1" type="ORF">CALMAC_LOCUS12219</name>
</gene>
<dbReference type="Gene3D" id="3.30.420.10">
    <property type="entry name" value="Ribonuclease H-like superfamily/Ribonuclease H"/>
    <property type="match status" value="1"/>
</dbReference>
<dbReference type="OrthoDB" id="6774133at2759"/>
<dbReference type="GO" id="GO:0003676">
    <property type="term" value="F:nucleic acid binding"/>
    <property type="evidence" value="ECO:0007669"/>
    <property type="project" value="InterPro"/>
</dbReference>
<organism evidence="1 2">
    <name type="scientific">Callosobruchus maculatus</name>
    <name type="common">Southern cowpea weevil</name>
    <name type="synonym">Pulse bruchid</name>
    <dbReference type="NCBI Taxonomy" id="64391"/>
    <lineage>
        <taxon>Eukaryota</taxon>
        <taxon>Metazoa</taxon>
        <taxon>Ecdysozoa</taxon>
        <taxon>Arthropoda</taxon>
        <taxon>Hexapoda</taxon>
        <taxon>Insecta</taxon>
        <taxon>Pterygota</taxon>
        <taxon>Neoptera</taxon>
        <taxon>Endopterygota</taxon>
        <taxon>Coleoptera</taxon>
        <taxon>Polyphaga</taxon>
        <taxon>Cucujiformia</taxon>
        <taxon>Chrysomeloidea</taxon>
        <taxon>Chrysomelidae</taxon>
        <taxon>Bruchinae</taxon>
        <taxon>Bruchini</taxon>
        <taxon>Callosobruchus</taxon>
    </lineage>
</organism>